<evidence type="ECO:0000259" key="1">
    <source>
        <dbReference type="Pfam" id="PF04233"/>
    </source>
</evidence>
<feature type="domain" description="Phage head morphogenesis" evidence="1">
    <location>
        <begin position="72"/>
        <end position="202"/>
    </location>
</feature>
<dbReference type="EMBL" id="LT906482">
    <property type="protein sequence ID" value="SNW08589.1"/>
    <property type="molecule type" value="Genomic_DNA"/>
</dbReference>
<evidence type="ECO:0000313" key="3">
    <source>
        <dbReference type="Proteomes" id="UP000215465"/>
    </source>
</evidence>
<protein>
    <submittedName>
        <fullName evidence="2">Phage head morphogenesis protein, SPP1 gp7 family</fullName>
    </submittedName>
</protein>
<reference evidence="2 3" key="1">
    <citation type="submission" date="2017-06" db="EMBL/GenBank/DDBJ databases">
        <authorList>
            <consortium name="Pathogen Informatics"/>
        </authorList>
    </citation>
    <scope>NUCLEOTIDE SEQUENCE [LARGE SCALE GENOMIC DNA]</scope>
    <source>
        <strain evidence="2 3">NCTC10596</strain>
    </source>
</reference>
<accession>A0A8B4G3K7</accession>
<dbReference type="InterPro" id="IPR006528">
    <property type="entry name" value="Phage_head_morphogenesis_dom"/>
</dbReference>
<evidence type="ECO:0000313" key="2">
    <source>
        <dbReference type="EMBL" id="SNW08589.1"/>
    </source>
</evidence>
<dbReference type="NCBIfam" id="TIGR01641">
    <property type="entry name" value="phageSPP1_gp7"/>
    <property type="match status" value="1"/>
</dbReference>
<dbReference type="Pfam" id="PF04233">
    <property type="entry name" value="Phage_Mu_F"/>
    <property type="match status" value="1"/>
</dbReference>
<dbReference type="Proteomes" id="UP000215465">
    <property type="component" value="Chromosome 1"/>
</dbReference>
<organism evidence="2 3">
    <name type="scientific">Eikenella corrodens</name>
    <dbReference type="NCBI Taxonomy" id="539"/>
    <lineage>
        <taxon>Bacteria</taxon>
        <taxon>Pseudomonadati</taxon>
        <taxon>Pseudomonadota</taxon>
        <taxon>Betaproteobacteria</taxon>
        <taxon>Neisseriales</taxon>
        <taxon>Neisseriaceae</taxon>
        <taxon>Eikenella</taxon>
    </lineage>
</organism>
<name>A0A8B4G3K7_EIKCO</name>
<gene>
    <name evidence="2" type="ORF">SAMEA4412678_01109</name>
</gene>
<dbReference type="AlphaFoldDB" id="A0A8B4G3K7"/>
<proteinExistence type="predicted"/>
<sequence>MCCLWRTCGGRSVGANQVDLAYAFGLPPERAIRYFETLGYTVPTDWPQRMQQAAAKAQTIAGIYRQDVVADIHRALGESAAKGTPFAKFKDAVERQLTAKGLHLDQAGDMVDATTGELLGKGITPQRLEVIYRTNMQNAYMAGRWQELQDNRAAMPYLQYTAVMDNRTRPLHRELHGQVYHIDDPFWDTYYPPNGFNCRCTVTAYSAADLTRRGLEVSDSEGRLEEVYRVVNKAGDTEPTRAIRLADGRSFMADRGFDGNVGKRHLAQLGQLQMQRAVDLPPRLASMAVGEALKQPAFFKALSDEFIRRFDFLAAGGHGSNRIMHVGVLHTELLDALAAHNIMPQSAVISMGDADITHALRDSKAASGQALDAAIIRRVPELLLKPDSVYVQTNAKNPTLWFIYETEQGKLVLLVDKPEKKSKEMMNIVRTGGRITNWKEALNQHTLVWGKAPAGMK</sequence>
<dbReference type="KEGG" id="ecor:SAMEA4412678_1109"/>